<proteinExistence type="predicted"/>
<feature type="signal peptide" evidence="1">
    <location>
        <begin position="1"/>
        <end position="18"/>
    </location>
</feature>
<organism evidence="3">
    <name type="scientific">Caenorhabditis brenneri</name>
    <name type="common">Nematode worm</name>
    <dbReference type="NCBI Taxonomy" id="135651"/>
    <lineage>
        <taxon>Eukaryota</taxon>
        <taxon>Metazoa</taxon>
        <taxon>Ecdysozoa</taxon>
        <taxon>Nematoda</taxon>
        <taxon>Chromadorea</taxon>
        <taxon>Rhabditida</taxon>
        <taxon>Rhabditina</taxon>
        <taxon>Rhabditomorpha</taxon>
        <taxon>Rhabditoidea</taxon>
        <taxon>Rhabditidae</taxon>
        <taxon>Peloderinae</taxon>
        <taxon>Caenorhabditis</taxon>
    </lineage>
</organism>
<gene>
    <name evidence="2" type="ORF">CAEBREN_07000</name>
</gene>
<keyword evidence="1" id="KW-0732">Signal</keyword>
<name>G0MJE5_CAEBE</name>
<sequence length="84" mass="9204">MEFASIFLLTILAIGVLSTDLQPHSQIGSAGYHHGFQETNTRTMMSNPALHPRFRRWGYYGGYGGGFGRGFGMGGFGRYGGYYG</sequence>
<protein>
    <submittedName>
        <fullName evidence="2">Uncharacterized protein</fullName>
    </submittedName>
</protein>
<evidence type="ECO:0000256" key="1">
    <source>
        <dbReference type="SAM" id="SignalP"/>
    </source>
</evidence>
<evidence type="ECO:0000313" key="2">
    <source>
        <dbReference type="EMBL" id="EGT32323.1"/>
    </source>
</evidence>
<dbReference type="Proteomes" id="UP000008068">
    <property type="component" value="Unassembled WGS sequence"/>
</dbReference>
<dbReference type="HOGENOM" id="CLU_2456814_0_0_1"/>
<dbReference type="AlphaFoldDB" id="G0MJE5"/>
<dbReference type="InParanoid" id="G0MJE5"/>
<dbReference type="EMBL" id="GL379797">
    <property type="protein sequence ID" value="EGT32323.1"/>
    <property type="molecule type" value="Genomic_DNA"/>
</dbReference>
<keyword evidence="3" id="KW-1185">Reference proteome</keyword>
<accession>G0MJE5</accession>
<dbReference type="OMA" id="ETNTRTM"/>
<evidence type="ECO:0000313" key="3">
    <source>
        <dbReference type="Proteomes" id="UP000008068"/>
    </source>
</evidence>
<reference evidence="3" key="1">
    <citation type="submission" date="2011-07" db="EMBL/GenBank/DDBJ databases">
        <authorList>
            <consortium name="Caenorhabditis brenneri Sequencing and Analysis Consortium"/>
            <person name="Wilson R.K."/>
        </authorList>
    </citation>
    <scope>NUCLEOTIDE SEQUENCE [LARGE SCALE GENOMIC DNA]</scope>
    <source>
        <strain evidence="3">PB2801</strain>
    </source>
</reference>
<feature type="chain" id="PRO_5003404206" evidence="1">
    <location>
        <begin position="19"/>
        <end position="84"/>
    </location>
</feature>